<dbReference type="AlphaFoldDB" id="A0A1G9PFD4"/>
<dbReference type="Proteomes" id="UP000199068">
    <property type="component" value="Unassembled WGS sequence"/>
</dbReference>
<keyword evidence="1" id="KW-0812">Transmembrane</keyword>
<evidence type="ECO:0000313" key="3">
    <source>
        <dbReference type="Proteomes" id="UP000199068"/>
    </source>
</evidence>
<accession>A0A1G9PFD4</accession>
<proteinExistence type="predicted"/>
<evidence type="ECO:0000313" key="2">
    <source>
        <dbReference type="EMBL" id="SDL96855.1"/>
    </source>
</evidence>
<organism evidence="2 3">
    <name type="scientific">Romboutsia lituseburensis DSM 797</name>
    <dbReference type="NCBI Taxonomy" id="1121325"/>
    <lineage>
        <taxon>Bacteria</taxon>
        <taxon>Bacillati</taxon>
        <taxon>Bacillota</taxon>
        <taxon>Clostridia</taxon>
        <taxon>Peptostreptococcales</taxon>
        <taxon>Peptostreptococcaceae</taxon>
        <taxon>Romboutsia</taxon>
    </lineage>
</organism>
<keyword evidence="1" id="KW-1133">Transmembrane helix</keyword>
<keyword evidence="3" id="KW-1185">Reference proteome</keyword>
<evidence type="ECO:0000256" key="1">
    <source>
        <dbReference type="SAM" id="Phobius"/>
    </source>
</evidence>
<sequence length="72" mass="8383">MDTKLKNFSGKIIKEKSLIFNLILILSIFMVSQVIGVVICFKFFSHNLLLTLVSLFVINFIMYKVMRKLLIL</sequence>
<gene>
    <name evidence="2" type="ORF">SAMN04515677_104317</name>
</gene>
<name>A0A1G9PFD4_9FIRM</name>
<protein>
    <submittedName>
        <fullName evidence="2">Uncharacterized protein</fullName>
    </submittedName>
</protein>
<keyword evidence="1" id="KW-0472">Membrane</keyword>
<reference evidence="2 3" key="1">
    <citation type="submission" date="2016-10" db="EMBL/GenBank/DDBJ databases">
        <authorList>
            <person name="de Groot N.N."/>
        </authorList>
    </citation>
    <scope>NUCLEOTIDE SEQUENCE [LARGE SCALE GENOMIC DNA]</scope>
    <source>
        <strain evidence="2 3">DSM 797</strain>
    </source>
</reference>
<feature type="transmembrane region" description="Helical" evidence="1">
    <location>
        <begin position="50"/>
        <end position="66"/>
    </location>
</feature>
<feature type="transmembrane region" description="Helical" evidence="1">
    <location>
        <begin position="20"/>
        <end position="44"/>
    </location>
</feature>
<dbReference type="EMBL" id="FNGW01000004">
    <property type="protein sequence ID" value="SDL96855.1"/>
    <property type="molecule type" value="Genomic_DNA"/>
</dbReference>